<dbReference type="AlphaFoldDB" id="A0A284RV76"/>
<keyword evidence="2" id="KW-1185">Reference proteome</keyword>
<organism evidence="1 2">
    <name type="scientific">Armillaria ostoyae</name>
    <name type="common">Armillaria root rot fungus</name>
    <dbReference type="NCBI Taxonomy" id="47428"/>
    <lineage>
        <taxon>Eukaryota</taxon>
        <taxon>Fungi</taxon>
        <taxon>Dikarya</taxon>
        <taxon>Basidiomycota</taxon>
        <taxon>Agaricomycotina</taxon>
        <taxon>Agaricomycetes</taxon>
        <taxon>Agaricomycetidae</taxon>
        <taxon>Agaricales</taxon>
        <taxon>Marasmiineae</taxon>
        <taxon>Physalacriaceae</taxon>
        <taxon>Armillaria</taxon>
    </lineage>
</organism>
<dbReference type="EMBL" id="FUEG01000017">
    <property type="protein sequence ID" value="SJL12637.1"/>
    <property type="molecule type" value="Genomic_DNA"/>
</dbReference>
<accession>A0A284RV76</accession>
<proteinExistence type="predicted"/>
<dbReference type="Proteomes" id="UP000219338">
    <property type="component" value="Unassembled WGS sequence"/>
</dbReference>
<evidence type="ECO:0000313" key="1">
    <source>
        <dbReference type="EMBL" id="SJL12637.1"/>
    </source>
</evidence>
<name>A0A284RV76_ARMOS</name>
<evidence type="ECO:0000313" key="2">
    <source>
        <dbReference type="Proteomes" id="UP000219338"/>
    </source>
</evidence>
<reference evidence="2" key="1">
    <citation type="journal article" date="2017" name="Nat. Ecol. Evol.">
        <title>Genome expansion and lineage-specific genetic innovations in the forest pathogenic fungi Armillaria.</title>
        <authorList>
            <person name="Sipos G."/>
            <person name="Prasanna A.N."/>
            <person name="Walter M.C."/>
            <person name="O'Connor E."/>
            <person name="Balint B."/>
            <person name="Krizsan K."/>
            <person name="Kiss B."/>
            <person name="Hess J."/>
            <person name="Varga T."/>
            <person name="Slot J."/>
            <person name="Riley R."/>
            <person name="Boka B."/>
            <person name="Rigling D."/>
            <person name="Barry K."/>
            <person name="Lee J."/>
            <person name="Mihaltcheva S."/>
            <person name="LaButti K."/>
            <person name="Lipzen A."/>
            <person name="Waldron R."/>
            <person name="Moloney N.M."/>
            <person name="Sperisen C."/>
            <person name="Kredics L."/>
            <person name="Vagvoelgyi C."/>
            <person name="Patrignani A."/>
            <person name="Fitzpatrick D."/>
            <person name="Nagy I."/>
            <person name="Doyle S."/>
            <person name="Anderson J.B."/>
            <person name="Grigoriev I.V."/>
            <person name="Gueldener U."/>
            <person name="Muensterkoetter M."/>
            <person name="Nagy L.G."/>
        </authorList>
    </citation>
    <scope>NUCLEOTIDE SEQUENCE [LARGE SCALE GENOMIC DNA]</scope>
    <source>
        <strain evidence="2">C18/9</strain>
    </source>
</reference>
<sequence length="85" mass="9313">MDTKLPSKTLCSASVMLYTVDIVQSALHAIVYLPVTSIDIWTSTRRKTPICQSAPLPRSSIIVRLGLRLLLLLLNDGVKGPFSSM</sequence>
<gene>
    <name evidence="1" type="ORF">ARMOST_16066</name>
</gene>
<protein>
    <submittedName>
        <fullName evidence="1">Uncharacterized protein</fullName>
    </submittedName>
</protein>